<evidence type="ECO:0000259" key="1">
    <source>
        <dbReference type="Pfam" id="PF00561"/>
    </source>
</evidence>
<dbReference type="InterPro" id="IPR050266">
    <property type="entry name" value="AB_hydrolase_sf"/>
</dbReference>
<dbReference type="RefSeq" id="WP_127918615.1">
    <property type="nucleotide sequence ID" value="NZ_RKLP01000015.1"/>
</dbReference>
<gene>
    <name evidence="2" type="ORF">EGT67_23980</name>
</gene>
<dbReference type="SUPFAM" id="SSF53474">
    <property type="entry name" value="alpha/beta-Hydrolases"/>
    <property type="match status" value="1"/>
</dbReference>
<dbReference type="Gene3D" id="3.40.50.1820">
    <property type="entry name" value="alpha/beta hydrolase"/>
    <property type="match status" value="1"/>
</dbReference>
<reference evidence="2 3" key="1">
    <citation type="submission" date="2018-11" db="EMBL/GenBank/DDBJ databases">
        <title>Rhodococcus spongicola sp. nov. and Rhodococcus xishaensis sp. nov. from marine sponges.</title>
        <authorList>
            <person name="Li L."/>
            <person name="Lin H.W."/>
        </authorList>
    </citation>
    <scope>NUCLEOTIDE SEQUENCE [LARGE SCALE GENOMIC DNA]</scope>
    <source>
        <strain evidence="2 3">CCTCC AB2014297</strain>
    </source>
</reference>
<dbReference type="PANTHER" id="PTHR43798:SF5">
    <property type="entry name" value="MONOACYLGLYCEROL LIPASE ABHD6"/>
    <property type="match status" value="1"/>
</dbReference>
<dbReference type="PANTHER" id="PTHR43798">
    <property type="entry name" value="MONOACYLGLYCEROL LIPASE"/>
    <property type="match status" value="1"/>
</dbReference>
<dbReference type="EMBL" id="RKLP01000015">
    <property type="protein sequence ID" value="RVW07036.1"/>
    <property type="molecule type" value="Genomic_DNA"/>
</dbReference>
<dbReference type="Pfam" id="PF00561">
    <property type="entry name" value="Abhydrolase_1"/>
    <property type="match status" value="1"/>
</dbReference>
<keyword evidence="2" id="KW-0378">Hydrolase</keyword>
<feature type="domain" description="AB hydrolase-1" evidence="1">
    <location>
        <begin position="35"/>
        <end position="266"/>
    </location>
</feature>
<protein>
    <submittedName>
        <fullName evidence="2">Alpha/beta hydrolase</fullName>
    </submittedName>
</protein>
<sequence>MTIWNELAGIDFAVKTVDAAGIPTRSLQAGSGDEAVVFLHGTSGHLEAFARNIAVHAEHYECHAIDMLGHGYTGKPDYPYEIPRYVEHLVNYLDAVGLEKVHLVGESLGGWVAAHLASEQPERVLSVQLLAAGGTVANPEIMERIRTSTARAVQSDDVELTRARLRLLMHDPVDATEELVEARHRIYHQPDFVANIHNLLSLQDMETRQRNLLRPDRLARIQAPTLVVWGHENPFGDVPEAKKMAEDIPGAQLQLYPECGHWPQHEQAALYNPLSLEFLAKASAQASSVA</sequence>
<organism evidence="2 3">
    <name type="scientific">Prescottella agglutinans</name>
    <dbReference type="NCBI Taxonomy" id="1644129"/>
    <lineage>
        <taxon>Bacteria</taxon>
        <taxon>Bacillati</taxon>
        <taxon>Actinomycetota</taxon>
        <taxon>Actinomycetes</taxon>
        <taxon>Mycobacteriales</taxon>
        <taxon>Nocardiaceae</taxon>
        <taxon>Prescottella</taxon>
    </lineage>
</organism>
<proteinExistence type="predicted"/>
<evidence type="ECO:0000313" key="3">
    <source>
        <dbReference type="Proteomes" id="UP000286208"/>
    </source>
</evidence>
<accession>A0A3S3AFP2</accession>
<keyword evidence="3" id="KW-1185">Reference proteome</keyword>
<dbReference type="AlphaFoldDB" id="A0A3S3AFP2"/>
<dbReference type="GO" id="GO:0016020">
    <property type="term" value="C:membrane"/>
    <property type="evidence" value="ECO:0007669"/>
    <property type="project" value="TreeGrafter"/>
</dbReference>
<dbReference type="Proteomes" id="UP000286208">
    <property type="component" value="Unassembled WGS sequence"/>
</dbReference>
<dbReference type="InterPro" id="IPR000073">
    <property type="entry name" value="AB_hydrolase_1"/>
</dbReference>
<comment type="caution">
    <text evidence="2">The sequence shown here is derived from an EMBL/GenBank/DDBJ whole genome shotgun (WGS) entry which is preliminary data.</text>
</comment>
<dbReference type="InterPro" id="IPR029058">
    <property type="entry name" value="AB_hydrolase_fold"/>
</dbReference>
<dbReference type="PRINTS" id="PR00111">
    <property type="entry name" value="ABHYDROLASE"/>
</dbReference>
<evidence type="ECO:0000313" key="2">
    <source>
        <dbReference type="EMBL" id="RVW07036.1"/>
    </source>
</evidence>
<dbReference type="OrthoDB" id="9808398at2"/>
<dbReference type="GO" id="GO:0046464">
    <property type="term" value="P:acylglycerol catabolic process"/>
    <property type="evidence" value="ECO:0007669"/>
    <property type="project" value="TreeGrafter"/>
</dbReference>
<name>A0A3S3AFP2_9NOCA</name>
<dbReference type="GO" id="GO:0047372">
    <property type="term" value="F:monoacylglycerol lipase activity"/>
    <property type="evidence" value="ECO:0007669"/>
    <property type="project" value="TreeGrafter"/>
</dbReference>